<dbReference type="InterPro" id="IPR036388">
    <property type="entry name" value="WH-like_DNA-bd_sf"/>
</dbReference>
<dbReference type="Pfam" id="PF01418">
    <property type="entry name" value="HTH_6"/>
    <property type="match status" value="1"/>
</dbReference>
<dbReference type="PANTHER" id="PTHR30514:SF1">
    <property type="entry name" value="HTH-TYPE TRANSCRIPTIONAL REGULATOR HEXR-RELATED"/>
    <property type="match status" value="1"/>
</dbReference>
<dbReference type="SUPFAM" id="SSF46689">
    <property type="entry name" value="Homeodomain-like"/>
    <property type="match status" value="1"/>
</dbReference>
<dbReference type="InterPro" id="IPR001347">
    <property type="entry name" value="SIS_dom"/>
</dbReference>
<dbReference type="EMBL" id="LT629695">
    <property type="protein sequence ID" value="SDH30827.1"/>
    <property type="molecule type" value="Genomic_DNA"/>
</dbReference>
<keyword evidence="3" id="KW-0804">Transcription</keyword>
<dbReference type="STRING" id="399736.SAMN04489720_0899"/>
<dbReference type="PROSITE" id="PS51464">
    <property type="entry name" value="SIS"/>
    <property type="match status" value="1"/>
</dbReference>
<evidence type="ECO:0000259" key="5">
    <source>
        <dbReference type="PROSITE" id="PS51464"/>
    </source>
</evidence>
<reference evidence="7" key="1">
    <citation type="submission" date="2016-10" db="EMBL/GenBank/DDBJ databases">
        <authorList>
            <person name="Varghese N."/>
            <person name="Submissions S."/>
        </authorList>
    </citation>
    <scope>NUCLEOTIDE SEQUENCE [LARGE SCALE GENOMIC DNA]</scope>
    <source>
        <strain evidence="7">DSM 22002</strain>
    </source>
</reference>
<sequence length="296" mass="31051">MATEQRTPRTVLTETRARYDELRPSERRIADALLADPEAFATQSIGEIAAAASTSTTTVVRFTRTVGFERFRDLRRTLAEQNLRERLAIAAVDVMSSDVSPGDGMDDVVARVAANESLSIADTAAAVDVAALTTAVGAIARARRVDLFGVGASAIVAVDLQRKLSRIGRVALEWPEPHAAWTAAAVLDETAVAIAISHSGSTAETVRFLRLARASGATTVAITNDDASPLAAEADVVLRTAAREAAPLRSGALGSRTAQLLLGDCLYIGVAQLDADATTDALRRTYAAVGRTLPGA</sequence>
<feature type="domain" description="SIS" evidence="5">
    <location>
        <begin position="135"/>
        <end position="276"/>
    </location>
</feature>
<evidence type="ECO:0000256" key="3">
    <source>
        <dbReference type="ARBA" id="ARBA00023163"/>
    </source>
</evidence>
<keyword evidence="2 6" id="KW-0238">DNA-binding</keyword>
<dbReference type="Gene3D" id="1.10.10.10">
    <property type="entry name" value="Winged helix-like DNA-binding domain superfamily/Winged helix DNA-binding domain"/>
    <property type="match status" value="1"/>
</dbReference>
<name>A0A1G8BC67_9MICO</name>
<dbReference type="InterPro" id="IPR000281">
    <property type="entry name" value="HTH_RpiR"/>
</dbReference>
<dbReference type="PROSITE" id="PS51071">
    <property type="entry name" value="HTH_RPIR"/>
    <property type="match status" value="1"/>
</dbReference>
<keyword evidence="7" id="KW-1185">Reference proteome</keyword>
<dbReference type="InterPro" id="IPR047640">
    <property type="entry name" value="RpiR-like"/>
</dbReference>
<evidence type="ECO:0000313" key="6">
    <source>
        <dbReference type="EMBL" id="SDH30827.1"/>
    </source>
</evidence>
<evidence type="ECO:0000259" key="4">
    <source>
        <dbReference type="PROSITE" id="PS51071"/>
    </source>
</evidence>
<dbReference type="InterPro" id="IPR035472">
    <property type="entry name" value="RpiR-like_SIS"/>
</dbReference>
<gene>
    <name evidence="6" type="ORF">SAMN04489720_0899</name>
</gene>
<dbReference type="GO" id="GO:0003677">
    <property type="term" value="F:DNA binding"/>
    <property type="evidence" value="ECO:0007669"/>
    <property type="project" value="UniProtKB-KW"/>
</dbReference>
<evidence type="ECO:0000256" key="1">
    <source>
        <dbReference type="ARBA" id="ARBA00023015"/>
    </source>
</evidence>
<dbReference type="GO" id="GO:1901135">
    <property type="term" value="P:carbohydrate derivative metabolic process"/>
    <property type="evidence" value="ECO:0007669"/>
    <property type="project" value="InterPro"/>
</dbReference>
<accession>A0A1G8BC67</accession>
<dbReference type="RefSeq" id="WP_092502812.1">
    <property type="nucleotide sequence ID" value="NZ_LT629695.1"/>
</dbReference>
<dbReference type="GO" id="GO:0097367">
    <property type="term" value="F:carbohydrate derivative binding"/>
    <property type="evidence" value="ECO:0007669"/>
    <property type="project" value="InterPro"/>
</dbReference>
<feature type="domain" description="HTH rpiR-type" evidence="4">
    <location>
        <begin position="9"/>
        <end position="85"/>
    </location>
</feature>
<dbReference type="Pfam" id="PF01380">
    <property type="entry name" value="SIS"/>
    <property type="match status" value="1"/>
</dbReference>
<evidence type="ECO:0000256" key="2">
    <source>
        <dbReference type="ARBA" id="ARBA00023125"/>
    </source>
</evidence>
<keyword evidence="1" id="KW-0805">Transcription regulation</keyword>
<protein>
    <submittedName>
        <fullName evidence="6">DNA-binding transcriptional regulator, MurR/RpiR family, contains HTH and SIS domains</fullName>
    </submittedName>
</protein>
<dbReference type="AlphaFoldDB" id="A0A1G8BC67"/>
<dbReference type="GO" id="GO:0003700">
    <property type="term" value="F:DNA-binding transcription factor activity"/>
    <property type="evidence" value="ECO:0007669"/>
    <property type="project" value="InterPro"/>
</dbReference>
<evidence type="ECO:0000313" key="7">
    <source>
        <dbReference type="Proteomes" id="UP000198822"/>
    </source>
</evidence>
<dbReference type="SUPFAM" id="SSF53697">
    <property type="entry name" value="SIS domain"/>
    <property type="match status" value="1"/>
</dbReference>
<dbReference type="PANTHER" id="PTHR30514">
    <property type="entry name" value="GLUCOKINASE"/>
    <property type="match status" value="1"/>
</dbReference>
<dbReference type="OrthoDB" id="370421at2"/>
<organism evidence="6 7">
    <name type="scientific">Agrococcus jejuensis</name>
    <dbReference type="NCBI Taxonomy" id="399736"/>
    <lineage>
        <taxon>Bacteria</taxon>
        <taxon>Bacillati</taxon>
        <taxon>Actinomycetota</taxon>
        <taxon>Actinomycetes</taxon>
        <taxon>Micrococcales</taxon>
        <taxon>Microbacteriaceae</taxon>
        <taxon>Agrococcus</taxon>
    </lineage>
</organism>
<dbReference type="CDD" id="cd05013">
    <property type="entry name" value="SIS_RpiR"/>
    <property type="match status" value="1"/>
</dbReference>
<proteinExistence type="predicted"/>
<dbReference type="InterPro" id="IPR009057">
    <property type="entry name" value="Homeodomain-like_sf"/>
</dbReference>
<dbReference type="InterPro" id="IPR046348">
    <property type="entry name" value="SIS_dom_sf"/>
</dbReference>
<dbReference type="Proteomes" id="UP000198822">
    <property type="component" value="Chromosome I"/>
</dbReference>
<dbReference type="Gene3D" id="3.40.50.10490">
    <property type="entry name" value="Glucose-6-phosphate isomerase like protein, domain 1"/>
    <property type="match status" value="1"/>
</dbReference>